<keyword evidence="8" id="KW-0175">Coiled coil</keyword>
<dbReference type="SMART" id="SM00062">
    <property type="entry name" value="PBPb"/>
    <property type="match status" value="1"/>
</dbReference>
<feature type="transmembrane region" description="Helical" evidence="9">
    <location>
        <begin position="276"/>
        <end position="295"/>
    </location>
</feature>
<evidence type="ECO:0000256" key="5">
    <source>
        <dbReference type="ARBA" id="ARBA00022741"/>
    </source>
</evidence>
<protein>
    <recommendedName>
        <fullName evidence="2">histidine kinase</fullName>
        <ecNumber evidence="2">2.7.13.3</ecNumber>
    </recommendedName>
</protein>
<dbReference type="Proteomes" id="UP001596997">
    <property type="component" value="Unassembled WGS sequence"/>
</dbReference>
<accession>A0ABW3I383</accession>
<evidence type="ECO:0000256" key="1">
    <source>
        <dbReference type="ARBA" id="ARBA00000085"/>
    </source>
</evidence>
<keyword evidence="9" id="KW-1133">Transmembrane helix</keyword>
<keyword evidence="3" id="KW-0597">Phosphoprotein</keyword>
<evidence type="ECO:0000313" key="11">
    <source>
        <dbReference type="EMBL" id="MFD0964208.1"/>
    </source>
</evidence>
<keyword evidence="9" id="KW-0812">Transmembrane</keyword>
<dbReference type="InterPro" id="IPR001638">
    <property type="entry name" value="Solute-binding_3/MltF_N"/>
</dbReference>
<dbReference type="PANTHER" id="PTHR41523:SF8">
    <property type="entry name" value="ETHYLENE RESPONSE SENSOR PROTEIN"/>
    <property type="match status" value="1"/>
</dbReference>
<dbReference type="InterPro" id="IPR011495">
    <property type="entry name" value="Sig_transdc_His_kin_sub2_dim/P"/>
</dbReference>
<dbReference type="CDD" id="cd01007">
    <property type="entry name" value="PBP2_BvgS_HisK_like"/>
    <property type="match status" value="1"/>
</dbReference>
<dbReference type="SUPFAM" id="SSF55874">
    <property type="entry name" value="ATPase domain of HSP90 chaperone/DNA topoisomerase II/histidine kinase"/>
    <property type="match status" value="1"/>
</dbReference>
<gene>
    <name evidence="11" type="ORF">ACFQ1O_09345</name>
</gene>
<dbReference type="Gene3D" id="3.30.450.20">
    <property type="entry name" value="PAS domain"/>
    <property type="match status" value="1"/>
</dbReference>
<keyword evidence="9" id="KW-0472">Membrane</keyword>
<dbReference type="EC" id="2.7.13.3" evidence="2"/>
<evidence type="ECO:0000256" key="3">
    <source>
        <dbReference type="ARBA" id="ARBA00022553"/>
    </source>
</evidence>
<dbReference type="RefSeq" id="WP_377715694.1">
    <property type="nucleotide sequence ID" value="NZ_JBHTJM010000008.1"/>
</dbReference>
<dbReference type="EMBL" id="JBHTJM010000008">
    <property type="protein sequence ID" value="MFD0964208.1"/>
    <property type="molecule type" value="Genomic_DNA"/>
</dbReference>
<dbReference type="GO" id="GO:0016301">
    <property type="term" value="F:kinase activity"/>
    <property type="evidence" value="ECO:0007669"/>
    <property type="project" value="UniProtKB-KW"/>
</dbReference>
<feature type="coiled-coil region" evidence="8">
    <location>
        <begin position="298"/>
        <end position="325"/>
    </location>
</feature>
<evidence type="ECO:0000256" key="6">
    <source>
        <dbReference type="ARBA" id="ARBA00022777"/>
    </source>
</evidence>
<evidence type="ECO:0000256" key="2">
    <source>
        <dbReference type="ARBA" id="ARBA00012438"/>
    </source>
</evidence>
<dbReference type="Pfam" id="PF07568">
    <property type="entry name" value="HisKA_2"/>
    <property type="match status" value="1"/>
</dbReference>
<proteinExistence type="predicted"/>
<feature type="domain" description="Solute-binding protein family 3/N-terminal" evidence="10">
    <location>
        <begin position="43"/>
        <end position="263"/>
    </location>
</feature>
<name>A0ABW3I383_9FLAO</name>
<evidence type="ECO:0000256" key="4">
    <source>
        <dbReference type="ARBA" id="ARBA00022679"/>
    </source>
</evidence>
<keyword evidence="7" id="KW-0067">ATP-binding</keyword>
<dbReference type="PANTHER" id="PTHR41523">
    <property type="entry name" value="TWO-COMPONENT SYSTEM SENSOR PROTEIN"/>
    <property type="match status" value="1"/>
</dbReference>
<dbReference type="Gene3D" id="3.30.565.10">
    <property type="entry name" value="Histidine kinase-like ATPase, C-terminal domain"/>
    <property type="match status" value="1"/>
</dbReference>
<reference evidence="12" key="1">
    <citation type="journal article" date="2019" name="Int. J. Syst. Evol. Microbiol.">
        <title>The Global Catalogue of Microorganisms (GCM) 10K type strain sequencing project: providing services to taxonomists for standard genome sequencing and annotation.</title>
        <authorList>
            <consortium name="The Broad Institute Genomics Platform"/>
            <consortium name="The Broad Institute Genome Sequencing Center for Infectious Disease"/>
            <person name="Wu L."/>
            <person name="Ma J."/>
        </authorList>
    </citation>
    <scope>NUCLEOTIDE SEQUENCE [LARGE SCALE GENOMIC DNA]</scope>
    <source>
        <strain evidence="12">CCUG 62114</strain>
    </source>
</reference>
<evidence type="ECO:0000256" key="9">
    <source>
        <dbReference type="SAM" id="Phobius"/>
    </source>
</evidence>
<keyword evidence="12" id="KW-1185">Reference proteome</keyword>
<comment type="caution">
    <text evidence="11">The sequence shown here is derived from an EMBL/GenBank/DDBJ whole genome shotgun (WGS) entry which is preliminary data.</text>
</comment>
<evidence type="ECO:0000313" key="12">
    <source>
        <dbReference type="Proteomes" id="UP001596997"/>
    </source>
</evidence>
<dbReference type="SUPFAM" id="SSF53850">
    <property type="entry name" value="Periplasmic binding protein-like II"/>
    <property type="match status" value="1"/>
</dbReference>
<keyword evidence="6 11" id="KW-0418">Kinase</keyword>
<dbReference type="InterPro" id="IPR036890">
    <property type="entry name" value="HATPase_C_sf"/>
</dbReference>
<evidence type="ECO:0000256" key="7">
    <source>
        <dbReference type="ARBA" id="ARBA00022840"/>
    </source>
</evidence>
<evidence type="ECO:0000259" key="10">
    <source>
        <dbReference type="SMART" id="SM00062"/>
    </source>
</evidence>
<keyword evidence="5" id="KW-0547">Nucleotide-binding</keyword>
<dbReference type="Pfam" id="PF00497">
    <property type="entry name" value="SBP_bac_3"/>
    <property type="match status" value="1"/>
</dbReference>
<comment type="catalytic activity">
    <reaction evidence="1">
        <text>ATP + protein L-histidine = ADP + protein N-phospho-L-histidine.</text>
        <dbReference type="EC" id="2.7.13.3"/>
    </reaction>
</comment>
<keyword evidence="4" id="KW-0808">Transferase</keyword>
<organism evidence="11 12">
    <name type="scientific">Pseudofulvibacter geojedonensis</name>
    <dbReference type="NCBI Taxonomy" id="1123758"/>
    <lineage>
        <taxon>Bacteria</taxon>
        <taxon>Pseudomonadati</taxon>
        <taxon>Bacteroidota</taxon>
        <taxon>Flavobacteriia</taxon>
        <taxon>Flavobacteriales</taxon>
        <taxon>Flavobacteriaceae</taxon>
        <taxon>Pseudofulvibacter</taxon>
    </lineage>
</organism>
<dbReference type="Gene3D" id="3.40.190.10">
    <property type="entry name" value="Periplasmic binding protein-like II"/>
    <property type="match status" value="2"/>
</dbReference>
<evidence type="ECO:0000256" key="8">
    <source>
        <dbReference type="SAM" id="Coils"/>
    </source>
</evidence>
<sequence length="515" mass="59758">MKINKVLWLFFVVVQFVSYAQELDPDKNLFNKEEIEWIKEHPVIHFGYEPNWPPFEIYENGEYLGISGDYIEMIEIHTDIDMVPIPNITWQESITGLKKGEIKVAAIVGITEDRETYLDFTKPHVQDPMVIVTRSNYKFVSGVDDLENSLVVLPDGYNTVEKITKDYPSLEVVTTKNVKECLYQVSTGQADAFIGSLSVSSYYMNNNGFTNLKIAAPTRYKYSEFGLAVTKDWRIFRDITQKVFDHLSKEEHIEIRNKWVTVPIEKGVSRSTLRKYVLYALIVLALIITVFLLWNKTLMNEIKARKKIELDLKNKNEEKEILLKEVHHRVKNNLQIVHSMLNMQARRIDNDLTLKVLSESKSRVMAMAIVHKILYESEDISTINVEKYVQSLSDSIKKIFTSLDKDINISIEIQNVFLNIEKAIPIGLILNELLSNSFEHAFKNRDKGNILIRIEEKDSEYNFYYSDDGEGVTNYNMKTYKSLGMHLIYRLANQLQTEAEIHVTRGFNLSFSFKV</sequence>